<dbReference type="CDD" id="cd03811">
    <property type="entry name" value="GT4_GT28_WabH-like"/>
    <property type="match status" value="1"/>
</dbReference>
<dbReference type="PANTHER" id="PTHR12526:SF627">
    <property type="entry name" value="D-RHAMNOSYLTRANSFERASE WBPZ"/>
    <property type="match status" value="1"/>
</dbReference>
<dbReference type="Gene3D" id="3.40.50.2000">
    <property type="entry name" value="Glycogen Phosphorylase B"/>
    <property type="match status" value="2"/>
</dbReference>
<feature type="domain" description="Glycosyltransferase subfamily 4-like N-terminal" evidence="2">
    <location>
        <begin position="13"/>
        <end position="179"/>
    </location>
</feature>
<keyword evidence="4" id="KW-1185">Reference proteome</keyword>
<name>A0ABU8YKG6_9CYAN</name>
<dbReference type="EMBL" id="JBBLXS010000076">
    <property type="protein sequence ID" value="MEK0184842.1"/>
    <property type="molecule type" value="Genomic_DNA"/>
</dbReference>
<evidence type="ECO:0000259" key="1">
    <source>
        <dbReference type="Pfam" id="PF00534"/>
    </source>
</evidence>
<proteinExistence type="predicted"/>
<feature type="domain" description="Glycosyl transferase family 1" evidence="1">
    <location>
        <begin position="195"/>
        <end position="356"/>
    </location>
</feature>
<organism evidence="3 4">
    <name type="scientific">Microcoleus anatoxicus PTRS2</name>
    <dbReference type="NCBI Taxonomy" id="2705321"/>
    <lineage>
        <taxon>Bacteria</taxon>
        <taxon>Bacillati</taxon>
        <taxon>Cyanobacteriota</taxon>
        <taxon>Cyanophyceae</taxon>
        <taxon>Oscillatoriophycideae</taxon>
        <taxon>Oscillatoriales</taxon>
        <taxon>Microcoleaceae</taxon>
        <taxon>Microcoleus</taxon>
        <taxon>Microcoleus anatoxicus</taxon>
    </lineage>
</organism>
<dbReference type="Proteomes" id="UP001384579">
    <property type="component" value="Unassembled WGS sequence"/>
</dbReference>
<dbReference type="InterPro" id="IPR001296">
    <property type="entry name" value="Glyco_trans_1"/>
</dbReference>
<evidence type="ECO:0000313" key="3">
    <source>
        <dbReference type="EMBL" id="MEK0184842.1"/>
    </source>
</evidence>
<keyword evidence="3" id="KW-0808">Transferase</keyword>
<dbReference type="InterPro" id="IPR028098">
    <property type="entry name" value="Glyco_trans_4-like_N"/>
</dbReference>
<dbReference type="GO" id="GO:0016757">
    <property type="term" value="F:glycosyltransferase activity"/>
    <property type="evidence" value="ECO:0007669"/>
    <property type="project" value="UniProtKB-KW"/>
</dbReference>
<dbReference type="SUPFAM" id="SSF53756">
    <property type="entry name" value="UDP-Glycosyltransferase/glycogen phosphorylase"/>
    <property type="match status" value="1"/>
</dbReference>
<protein>
    <submittedName>
        <fullName evidence="3">Glycosyltransferase</fullName>
        <ecNumber evidence="3">2.4.-.-</ecNumber>
    </submittedName>
</protein>
<gene>
    <name evidence="3" type="ORF">WMG39_08220</name>
</gene>
<dbReference type="PANTHER" id="PTHR12526">
    <property type="entry name" value="GLYCOSYLTRANSFERASE"/>
    <property type="match status" value="1"/>
</dbReference>
<keyword evidence="3" id="KW-0328">Glycosyltransferase</keyword>
<comment type="caution">
    <text evidence="3">The sequence shown here is derived from an EMBL/GenBank/DDBJ whole genome shotgun (WGS) entry which is preliminary data.</text>
</comment>
<dbReference type="Pfam" id="PF13439">
    <property type="entry name" value="Glyco_transf_4"/>
    <property type="match status" value="1"/>
</dbReference>
<reference evidence="3 4" key="1">
    <citation type="journal article" date="2020" name="Harmful Algae">
        <title>Molecular and morphological characterization of a novel dihydroanatoxin-a producing Microcoleus species (cyanobacteria) from the Russian River, California, USA.</title>
        <authorList>
            <person name="Conklin K.Y."/>
            <person name="Stancheva R."/>
            <person name="Otten T.G."/>
            <person name="Fadness R."/>
            <person name="Boyer G.L."/>
            <person name="Read B."/>
            <person name="Zhang X."/>
            <person name="Sheath R.G."/>
        </authorList>
    </citation>
    <scope>NUCLEOTIDE SEQUENCE [LARGE SCALE GENOMIC DNA]</scope>
    <source>
        <strain evidence="3 4">PTRS2</strain>
    </source>
</reference>
<dbReference type="Pfam" id="PF00534">
    <property type="entry name" value="Glycos_transf_1"/>
    <property type="match status" value="1"/>
</dbReference>
<accession>A0ABU8YKG6</accession>
<evidence type="ECO:0000313" key="4">
    <source>
        <dbReference type="Proteomes" id="UP001384579"/>
    </source>
</evidence>
<sequence>MKILFLDQSGKPGGAELCLIDIAKPYRDSCLVGLFVDGAFRQLLEQQQIPVEVLATVAIKVRKESSLIQSLSSVTALLPLIAKVVQKARQYDLIYANTQKALVVGALASFFSRRPLVYHLHDILSTDHFSPTNLKVAVTLANRFASLVIANSQASQNAFLAAGGRSELVDIVYNGFEPEVYQSDRTNISQLKTQLELDGQFIVGHFSRLSPWKGQHILIEALTYCPKDVTAILVGDALFGEDEYVQQLHKQLAELGLADRVKFLGFRSDIPQLMAICDLVAHTSIAPEPFGRVIVEAMLCGTPIVAAESGGAIELIEPGINGFLVPPGQPQQLAEVINTCHNQPESTIAIAQSAQEMASRRICWAEFIPDLSQYLMIKPRRRKEREGRTASSSFSDFVSLAPSRFI</sequence>
<dbReference type="RefSeq" id="WP_340522603.1">
    <property type="nucleotide sequence ID" value="NZ_JBBLXS010000076.1"/>
</dbReference>
<evidence type="ECO:0000259" key="2">
    <source>
        <dbReference type="Pfam" id="PF13439"/>
    </source>
</evidence>
<dbReference type="EC" id="2.4.-.-" evidence="3"/>